<protein>
    <submittedName>
        <fullName evidence="3">Uncharacterized protein</fullName>
    </submittedName>
</protein>
<reference evidence="3" key="1">
    <citation type="submission" date="2013-07" db="EMBL/GenBank/DDBJ databases">
        <title>The Genome Sequence of Cryptococcus pinus CBS10737.</title>
        <authorList>
            <consortium name="The Broad Institute Genome Sequencing Platform"/>
            <person name="Cuomo C."/>
            <person name="Litvintseva A."/>
            <person name="Chen Y."/>
            <person name="Heitman J."/>
            <person name="Sun S."/>
            <person name="Springer D."/>
            <person name="Dromer F."/>
            <person name="Young S.K."/>
            <person name="Zeng Q."/>
            <person name="Gargeya S."/>
            <person name="Fitzgerald M."/>
            <person name="Abouelleil A."/>
            <person name="Alvarado L."/>
            <person name="Berlin A.M."/>
            <person name="Chapman S.B."/>
            <person name="Dewar J."/>
            <person name="Goldberg J."/>
            <person name="Griggs A."/>
            <person name="Gujja S."/>
            <person name="Hansen M."/>
            <person name="Howarth C."/>
            <person name="Imamovic A."/>
            <person name="Larimer J."/>
            <person name="McCowan C."/>
            <person name="Murphy C."/>
            <person name="Pearson M."/>
            <person name="Priest M."/>
            <person name="Roberts A."/>
            <person name="Saif S."/>
            <person name="Shea T."/>
            <person name="Sykes S."/>
            <person name="Wortman J."/>
            <person name="Nusbaum C."/>
            <person name="Birren B."/>
        </authorList>
    </citation>
    <scope>NUCLEOTIDE SEQUENCE [LARGE SCALE GENOMIC DNA]</scope>
    <source>
        <strain evidence="3">CBS 10737</strain>
    </source>
</reference>
<name>A0A1B9I3U4_9TREE</name>
<evidence type="ECO:0000313" key="3">
    <source>
        <dbReference type="EMBL" id="OCF50196.1"/>
    </source>
</evidence>
<dbReference type="EMBL" id="KI894010">
    <property type="protein sequence ID" value="OCF50196.1"/>
    <property type="molecule type" value="Genomic_DNA"/>
</dbReference>
<feature type="compositionally biased region" description="Basic and acidic residues" evidence="2">
    <location>
        <begin position="140"/>
        <end position="153"/>
    </location>
</feature>
<evidence type="ECO:0000256" key="1">
    <source>
        <dbReference type="SAM" id="Coils"/>
    </source>
</evidence>
<keyword evidence="1" id="KW-0175">Coiled coil</keyword>
<feature type="region of interest" description="Disordered" evidence="2">
    <location>
        <begin position="140"/>
        <end position="167"/>
    </location>
</feature>
<accession>A0A1B9I3U4</accession>
<proteinExistence type="predicted"/>
<gene>
    <name evidence="3" type="ORF">I206_03515</name>
</gene>
<feature type="coiled-coil region" evidence="1">
    <location>
        <begin position="323"/>
        <end position="389"/>
    </location>
</feature>
<dbReference type="OrthoDB" id="10646594at2759"/>
<sequence length="443" mass="51301">MQRNIFCPSPTKEDLEPLLKLPQATLLKQINEIIFLKGYQYIIKKGDKSTKKYPEFILSCDHHGDKTTTKNGYFKTNCQHKIIFKPKDFNQKWWIRRRSGFLKSHNHAKKGLRPGQNDQELKRSVWNLDEREYDNFRNEEENKVDKSVRENHSPTKVSANSSPSTDELAMKCPLTATTSKTAPDIPISIDPKTDKFLEESPDVESDDEFDPSVQSFVLSFDNIIDTAKQTEKKPGLGNSGRKNTTKETDQAVHVVTENNTHSRPCNDILSDQEDTLSIHDNISIGSTRINSKTGKINEEPDLINTMEEITGQQNVRSLAGETLKTHEEEMKTLRKTIQRANLQRTANEQEITMLEAMNIKLTEQLTNVRSEHDAIYRNLKNENEELKVELMTPLMKGQDDEKPPREEKRKFEVDIRNEVDCKIAKKMRYHEPFRQIWDLCQIQ</sequence>
<feature type="compositionally biased region" description="Polar residues" evidence="2">
    <location>
        <begin position="154"/>
        <end position="165"/>
    </location>
</feature>
<evidence type="ECO:0000256" key="2">
    <source>
        <dbReference type="SAM" id="MobiDB-lite"/>
    </source>
</evidence>
<organism evidence="3">
    <name type="scientific">Kwoniella pini CBS 10737</name>
    <dbReference type="NCBI Taxonomy" id="1296096"/>
    <lineage>
        <taxon>Eukaryota</taxon>
        <taxon>Fungi</taxon>
        <taxon>Dikarya</taxon>
        <taxon>Basidiomycota</taxon>
        <taxon>Agaricomycotina</taxon>
        <taxon>Tremellomycetes</taxon>
        <taxon>Tremellales</taxon>
        <taxon>Cryptococcaceae</taxon>
        <taxon>Kwoniella</taxon>
    </lineage>
</organism>
<dbReference type="AlphaFoldDB" id="A0A1B9I3U4"/>
<reference evidence="3" key="2">
    <citation type="submission" date="2016-07" db="EMBL/GenBank/DDBJ databases">
        <title>Evolution of pathogenesis and genome organization in the Tremellales.</title>
        <authorList>
            <person name="Cuomo C."/>
            <person name="Litvintseva A."/>
            <person name="Heitman J."/>
            <person name="Chen Y."/>
            <person name="Sun S."/>
            <person name="Springer D."/>
            <person name="Dromer F."/>
            <person name="Young S."/>
            <person name="Zeng Q."/>
            <person name="Chapman S."/>
            <person name="Gujja S."/>
            <person name="Saif S."/>
            <person name="Birren B."/>
        </authorList>
    </citation>
    <scope>NUCLEOTIDE SEQUENCE</scope>
    <source>
        <strain evidence="3">CBS 10737</strain>
    </source>
</reference>